<comment type="subcellular location">
    <subcellularLocation>
        <location evidence="1">Endoplasmic reticulum lumen</location>
    </subcellularLocation>
</comment>
<dbReference type="PANTHER" id="PTHR37236:SF2">
    <property type="entry name" value="AUXIN-BINDING PROTEIN 1"/>
    <property type="match status" value="1"/>
</dbReference>
<evidence type="ECO:0000256" key="4">
    <source>
        <dbReference type="SAM" id="SignalP"/>
    </source>
</evidence>
<evidence type="ECO:0000256" key="2">
    <source>
        <dbReference type="ARBA" id="ARBA00023170"/>
    </source>
</evidence>
<evidence type="ECO:0000256" key="3">
    <source>
        <dbReference type="ARBA" id="ARBA00023294"/>
    </source>
</evidence>
<evidence type="ECO:0000313" key="6">
    <source>
        <dbReference type="Proteomes" id="UP000266723"/>
    </source>
</evidence>
<name>A0ABQ7CJZ5_BRACR</name>
<reference evidence="5 6" key="1">
    <citation type="journal article" date="2020" name="BMC Genomics">
        <title>Intraspecific diversification of the crop wild relative Brassica cretica Lam. using demographic model selection.</title>
        <authorList>
            <person name="Kioukis A."/>
            <person name="Michalopoulou V.A."/>
            <person name="Briers L."/>
            <person name="Pirintsos S."/>
            <person name="Studholme D.J."/>
            <person name="Pavlidis P."/>
            <person name="Sarris P.F."/>
        </authorList>
    </citation>
    <scope>NUCLEOTIDE SEQUENCE [LARGE SCALE GENOMIC DNA]</scope>
    <source>
        <strain evidence="6">cv. PFS-1207/04</strain>
    </source>
</reference>
<keyword evidence="6" id="KW-1185">Reference proteome</keyword>
<evidence type="ECO:0000256" key="1">
    <source>
        <dbReference type="ARBA" id="ARBA00004319"/>
    </source>
</evidence>
<dbReference type="EMBL" id="QGKV02000832">
    <property type="protein sequence ID" value="KAF3551836.1"/>
    <property type="molecule type" value="Genomic_DNA"/>
</dbReference>
<dbReference type="InterPro" id="IPR000526">
    <property type="entry name" value="Auxin-bd"/>
</dbReference>
<dbReference type="CDD" id="cd02220">
    <property type="entry name" value="cupin_ABP1"/>
    <property type="match status" value="1"/>
</dbReference>
<dbReference type="InterPro" id="IPR014710">
    <property type="entry name" value="RmlC-like_jellyroll"/>
</dbReference>
<keyword evidence="4" id="KW-0732">Signal</keyword>
<dbReference type="InterPro" id="IPR011051">
    <property type="entry name" value="RmlC_Cupin_sf"/>
</dbReference>
<comment type="caution">
    <text evidence="5">The sequence shown here is derived from an EMBL/GenBank/DDBJ whole genome shotgun (WGS) entry which is preliminary data.</text>
</comment>
<protein>
    <submittedName>
        <fullName evidence="5">Uncharacterized protein</fullName>
    </submittedName>
</protein>
<dbReference type="SUPFAM" id="SSF51182">
    <property type="entry name" value="RmlC-like cupins"/>
    <property type="match status" value="2"/>
</dbReference>
<dbReference type="PRINTS" id="PR00655">
    <property type="entry name" value="AUXINBINDNGP"/>
</dbReference>
<gene>
    <name evidence="5" type="ORF">DY000_02003245</name>
</gene>
<accession>A0ABQ7CJZ5</accession>
<keyword evidence="2" id="KW-0675">Receptor</keyword>
<sequence length="248" mass="27666">MILLSVGSSSSSQIAAIFSVTLLLFYFSEATLGSPCPINGLPIVRNISELPQDSYGIPGLTHMTVAGSVLHGMKEVEIWLQTFAPGAATPIHRHSCEEVFVVLKGSGTLYLDETHGSFPGKPVEFPIFANSTLHVPINDAHQVKNTGNEDLQVLVTISRPPIKIFTYGDWFMPHTAAKLKFPFFWDEQCFQGVKNTGNEDLQVLVTISRPPIKIFTYGDWFMPHTAAKLKFPFFWDEQCFQESQKDEL</sequence>
<dbReference type="Proteomes" id="UP000266723">
    <property type="component" value="Unassembled WGS sequence"/>
</dbReference>
<keyword evidence="3" id="KW-0927">Auxin signaling pathway</keyword>
<dbReference type="Pfam" id="PF02041">
    <property type="entry name" value="Auxin_BP"/>
    <property type="match status" value="1"/>
</dbReference>
<dbReference type="Gene3D" id="2.60.120.10">
    <property type="entry name" value="Jelly Rolls"/>
    <property type="match status" value="2"/>
</dbReference>
<feature type="chain" id="PRO_5045046392" evidence="4">
    <location>
        <begin position="34"/>
        <end position="248"/>
    </location>
</feature>
<proteinExistence type="predicted"/>
<dbReference type="PANTHER" id="PTHR37236">
    <property type="entry name" value="AUXIN-BINDING PROTEIN 1"/>
    <property type="match status" value="1"/>
</dbReference>
<feature type="signal peptide" evidence="4">
    <location>
        <begin position="1"/>
        <end position="33"/>
    </location>
</feature>
<evidence type="ECO:0000313" key="5">
    <source>
        <dbReference type="EMBL" id="KAF3551836.1"/>
    </source>
</evidence>
<organism evidence="5 6">
    <name type="scientific">Brassica cretica</name>
    <name type="common">Mustard</name>
    <dbReference type="NCBI Taxonomy" id="69181"/>
    <lineage>
        <taxon>Eukaryota</taxon>
        <taxon>Viridiplantae</taxon>
        <taxon>Streptophyta</taxon>
        <taxon>Embryophyta</taxon>
        <taxon>Tracheophyta</taxon>
        <taxon>Spermatophyta</taxon>
        <taxon>Magnoliopsida</taxon>
        <taxon>eudicotyledons</taxon>
        <taxon>Gunneridae</taxon>
        <taxon>Pentapetalae</taxon>
        <taxon>rosids</taxon>
        <taxon>malvids</taxon>
        <taxon>Brassicales</taxon>
        <taxon>Brassicaceae</taxon>
        <taxon>Brassiceae</taxon>
        <taxon>Brassica</taxon>
    </lineage>
</organism>